<dbReference type="RefSeq" id="WP_134111286.1">
    <property type="nucleotide sequence ID" value="NZ_SOCN01000005.1"/>
</dbReference>
<organism evidence="1 2">
    <name type="scientific">Mycoplasmopsis mustelae</name>
    <dbReference type="NCBI Taxonomy" id="171289"/>
    <lineage>
        <taxon>Bacteria</taxon>
        <taxon>Bacillati</taxon>
        <taxon>Mycoplasmatota</taxon>
        <taxon>Mycoplasmoidales</taxon>
        <taxon>Metamycoplasmataceae</taxon>
        <taxon>Mycoplasmopsis</taxon>
    </lineage>
</organism>
<gene>
    <name evidence="1" type="ORF">BCF59_0718</name>
</gene>
<dbReference type="Proteomes" id="UP000295757">
    <property type="component" value="Unassembled WGS sequence"/>
</dbReference>
<keyword evidence="2" id="KW-1185">Reference proteome</keyword>
<dbReference type="OrthoDB" id="398973at2"/>
<protein>
    <submittedName>
        <fullName evidence="1">Uncharacterized protein DUF2714</fullName>
    </submittedName>
</protein>
<dbReference type="AlphaFoldDB" id="A0A4R7UD91"/>
<comment type="caution">
    <text evidence="1">The sequence shown here is derived from an EMBL/GenBank/DDBJ whole genome shotgun (WGS) entry which is preliminary data.</text>
</comment>
<evidence type="ECO:0000313" key="1">
    <source>
        <dbReference type="EMBL" id="TDV22869.1"/>
    </source>
</evidence>
<dbReference type="Pfam" id="PF10896">
    <property type="entry name" value="DUF2714"/>
    <property type="match status" value="2"/>
</dbReference>
<dbReference type="EMBL" id="SOCN01000005">
    <property type="protein sequence ID" value="TDV22869.1"/>
    <property type="molecule type" value="Genomic_DNA"/>
</dbReference>
<dbReference type="InterPro" id="IPR021222">
    <property type="entry name" value="DUF2714"/>
</dbReference>
<sequence>MSKKEIKETQQLLDLYHDYKYIKNSQFYVSNKKFFASVLLKLNSSFNSEEYKEFNAKLNNALAKHQDLLFDLFVITFNLNLKYSQKLLIPMLTKNQSSNNYAEVFTTDLKPKTETEVDFYNLEQSESDSTTEITLNSDLLPQSHNQKYIDLVNMINQQLLELLQKGYAVELIPNTLIFVSKQSQTLKIFFDKVWATEI</sequence>
<proteinExistence type="predicted"/>
<reference evidence="1 2" key="1">
    <citation type="submission" date="2019-03" db="EMBL/GenBank/DDBJ databases">
        <title>Genomic Encyclopedia of Archaeal and Bacterial Type Strains, Phase II (KMG-II): from individual species to whole genera.</title>
        <authorList>
            <person name="Goeker M."/>
        </authorList>
    </citation>
    <scope>NUCLEOTIDE SEQUENCE [LARGE SCALE GENOMIC DNA]</scope>
    <source>
        <strain evidence="1 2">ATCC 35214</strain>
    </source>
</reference>
<accession>A0A4R7UD91</accession>
<name>A0A4R7UD91_9BACT</name>
<evidence type="ECO:0000313" key="2">
    <source>
        <dbReference type="Proteomes" id="UP000295757"/>
    </source>
</evidence>